<keyword evidence="2" id="KW-1185">Reference proteome</keyword>
<accession>A0AAD4DEC9</accession>
<protein>
    <submittedName>
        <fullName evidence="1">Uncharacterized protein</fullName>
    </submittedName>
</protein>
<organism evidence="1 2">
    <name type="scientific">Linnemannia exigua</name>
    <dbReference type="NCBI Taxonomy" id="604196"/>
    <lineage>
        <taxon>Eukaryota</taxon>
        <taxon>Fungi</taxon>
        <taxon>Fungi incertae sedis</taxon>
        <taxon>Mucoromycota</taxon>
        <taxon>Mortierellomycotina</taxon>
        <taxon>Mortierellomycetes</taxon>
        <taxon>Mortierellales</taxon>
        <taxon>Mortierellaceae</taxon>
        <taxon>Linnemannia</taxon>
    </lineage>
</organism>
<sequence>MQLTIGEANAVPLLEDLLSSCLLKAGLEETVEGLWNRVRARPDGQQEGCVTNTNVTVDNSYSWILVASLDGGLLEVVFMEGDLGVTFDECVPEESQDPNCPMYILPPDNNDSNNKVSGSMIRWAFVDPNDGSLPSIWPNGPSIQAMSATFGSTNKTLTALSFMAMMDAIDKFAESWEKVAKAIGSSSTTEVKSRVCLGFDQLDYKATSSVMQGVSIKNLPLLVEDVVDLEALPNRDDIKRLMTFTNPGG</sequence>
<reference evidence="1" key="1">
    <citation type="journal article" date="2020" name="Fungal Divers.">
        <title>Resolving the Mortierellaceae phylogeny through synthesis of multi-gene phylogenetics and phylogenomics.</title>
        <authorList>
            <person name="Vandepol N."/>
            <person name="Liber J."/>
            <person name="Desiro A."/>
            <person name="Na H."/>
            <person name="Kennedy M."/>
            <person name="Barry K."/>
            <person name="Grigoriev I.V."/>
            <person name="Miller A.N."/>
            <person name="O'Donnell K."/>
            <person name="Stajich J.E."/>
            <person name="Bonito G."/>
        </authorList>
    </citation>
    <scope>NUCLEOTIDE SEQUENCE</scope>
    <source>
        <strain evidence="1">NRRL 28262</strain>
    </source>
</reference>
<evidence type="ECO:0000313" key="1">
    <source>
        <dbReference type="EMBL" id="KAG0275850.1"/>
    </source>
</evidence>
<dbReference type="Proteomes" id="UP001194580">
    <property type="component" value="Unassembled WGS sequence"/>
</dbReference>
<dbReference type="EMBL" id="JAAAIL010000431">
    <property type="protein sequence ID" value="KAG0275850.1"/>
    <property type="molecule type" value="Genomic_DNA"/>
</dbReference>
<evidence type="ECO:0000313" key="2">
    <source>
        <dbReference type="Proteomes" id="UP001194580"/>
    </source>
</evidence>
<comment type="caution">
    <text evidence="1">The sequence shown here is derived from an EMBL/GenBank/DDBJ whole genome shotgun (WGS) entry which is preliminary data.</text>
</comment>
<gene>
    <name evidence="1" type="ORF">BGZ95_008319</name>
</gene>
<dbReference type="AlphaFoldDB" id="A0AAD4DEC9"/>
<name>A0AAD4DEC9_9FUNG</name>
<proteinExistence type="predicted"/>